<feature type="transmembrane region" description="Helical" evidence="7">
    <location>
        <begin position="285"/>
        <end position="310"/>
    </location>
</feature>
<keyword evidence="10" id="KW-1185">Reference proteome</keyword>
<dbReference type="SUPFAM" id="SSF103473">
    <property type="entry name" value="MFS general substrate transporter"/>
    <property type="match status" value="1"/>
</dbReference>
<keyword evidence="3 7" id="KW-0812">Transmembrane</keyword>
<dbReference type="Gene3D" id="1.20.1250.20">
    <property type="entry name" value="MFS general substrate transporter like domains"/>
    <property type="match status" value="2"/>
</dbReference>
<feature type="transmembrane region" description="Helical" evidence="7">
    <location>
        <begin position="51"/>
        <end position="68"/>
    </location>
</feature>
<evidence type="ECO:0000256" key="4">
    <source>
        <dbReference type="ARBA" id="ARBA00022989"/>
    </source>
</evidence>
<evidence type="ECO:0000313" key="9">
    <source>
        <dbReference type="EMBL" id="EAU90005.1"/>
    </source>
</evidence>
<dbReference type="FunCoup" id="A8NAH0">
    <property type="interactions" value="90"/>
</dbReference>
<evidence type="ECO:0000256" key="2">
    <source>
        <dbReference type="ARBA" id="ARBA00022448"/>
    </source>
</evidence>
<dbReference type="AlphaFoldDB" id="A8NAH0"/>
<protein>
    <recommendedName>
        <fullName evidence="8">Major facilitator superfamily (MFS) profile domain-containing protein</fullName>
    </recommendedName>
</protein>
<feature type="transmembrane region" description="Helical" evidence="7">
    <location>
        <begin position="442"/>
        <end position="465"/>
    </location>
</feature>
<gene>
    <name evidence="9" type="ORF">CC1G_05921</name>
</gene>
<evidence type="ECO:0000259" key="8">
    <source>
        <dbReference type="PROSITE" id="PS50850"/>
    </source>
</evidence>
<organism evidence="9 10">
    <name type="scientific">Coprinopsis cinerea (strain Okayama-7 / 130 / ATCC MYA-4618 / FGSC 9003)</name>
    <name type="common">Inky cap fungus</name>
    <name type="synonym">Hormographiella aspergillata</name>
    <dbReference type="NCBI Taxonomy" id="240176"/>
    <lineage>
        <taxon>Eukaryota</taxon>
        <taxon>Fungi</taxon>
        <taxon>Dikarya</taxon>
        <taxon>Basidiomycota</taxon>
        <taxon>Agaricomycotina</taxon>
        <taxon>Agaricomycetes</taxon>
        <taxon>Agaricomycetidae</taxon>
        <taxon>Agaricales</taxon>
        <taxon>Agaricineae</taxon>
        <taxon>Psathyrellaceae</taxon>
        <taxon>Coprinopsis</taxon>
    </lineage>
</organism>
<dbReference type="InParanoid" id="A8NAH0"/>
<evidence type="ECO:0000256" key="7">
    <source>
        <dbReference type="SAM" id="Phobius"/>
    </source>
</evidence>
<dbReference type="RefSeq" id="XP_001831822.1">
    <property type="nucleotide sequence ID" value="XM_001831770.2"/>
</dbReference>
<feature type="transmembrane region" description="Helical" evidence="7">
    <location>
        <begin position="214"/>
        <end position="236"/>
    </location>
</feature>
<dbReference type="FunFam" id="1.20.1250.20:FF:000034">
    <property type="entry name" value="MFS general substrate transporter"/>
    <property type="match status" value="1"/>
</dbReference>
<name>A8NAH0_COPC7</name>
<keyword evidence="5 7" id="KW-0472">Membrane</keyword>
<dbReference type="KEGG" id="cci:CC1G_05921"/>
<dbReference type="PROSITE" id="PS50850">
    <property type="entry name" value="MFS"/>
    <property type="match status" value="1"/>
</dbReference>
<comment type="subcellular location">
    <subcellularLocation>
        <location evidence="1">Membrane</location>
        <topology evidence="1">Multi-pass membrane protein</topology>
    </subcellularLocation>
</comment>
<feature type="transmembrane region" description="Helical" evidence="7">
    <location>
        <begin position="410"/>
        <end position="430"/>
    </location>
</feature>
<dbReference type="VEuPathDB" id="FungiDB:CC1G_05921"/>
<dbReference type="GO" id="GO:0022857">
    <property type="term" value="F:transmembrane transporter activity"/>
    <property type="evidence" value="ECO:0007669"/>
    <property type="project" value="InterPro"/>
</dbReference>
<evidence type="ECO:0000256" key="5">
    <source>
        <dbReference type="ARBA" id="ARBA00023136"/>
    </source>
</evidence>
<dbReference type="EMBL" id="AACS02000007">
    <property type="protein sequence ID" value="EAU90005.1"/>
    <property type="molecule type" value="Genomic_DNA"/>
</dbReference>
<dbReference type="OMA" id="KDYTWTE"/>
<keyword evidence="2" id="KW-0813">Transport</keyword>
<feature type="region of interest" description="Disordered" evidence="6">
    <location>
        <begin position="1"/>
        <end position="39"/>
    </location>
</feature>
<dbReference type="GO" id="GO:0016020">
    <property type="term" value="C:membrane"/>
    <property type="evidence" value="ECO:0007669"/>
    <property type="project" value="UniProtKB-SubCell"/>
</dbReference>
<evidence type="ECO:0000313" key="10">
    <source>
        <dbReference type="Proteomes" id="UP000001861"/>
    </source>
</evidence>
<comment type="caution">
    <text evidence="9">The sequence shown here is derived from an EMBL/GenBank/DDBJ whole genome shotgun (WGS) entry which is preliminary data.</text>
</comment>
<dbReference type="InterPro" id="IPR011701">
    <property type="entry name" value="MFS"/>
</dbReference>
<feature type="transmembrane region" description="Helical" evidence="7">
    <location>
        <begin position="181"/>
        <end position="202"/>
    </location>
</feature>
<dbReference type="InterPro" id="IPR036259">
    <property type="entry name" value="MFS_trans_sf"/>
</dbReference>
<dbReference type="GeneID" id="6008298"/>
<keyword evidence="4 7" id="KW-1133">Transmembrane helix</keyword>
<feature type="transmembrane region" description="Helical" evidence="7">
    <location>
        <begin position="146"/>
        <end position="169"/>
    </location>
</feature>
<dbReference type="PANTHER" id="PTHR43791:SF85">
    <property type="entry name" value="TRANSPORTER, PUTATIVE (AFU_ORTHOLOGUE AFUA_6G00710)-RELATED"/>
    <property type="match status" value="1"/>
</dbReference>
<feature type="transmembrane region" description="Helical" evidence="7">
    <location>
        <begin position="92"/>
        <end position="114"/>
    </location>
</feature>
<feature type="domain" description="Major facilitator superfamily (MFS) profile" evidence="8">
    <location>
        <begin position="55"/>
        <end position="469"/>
    </location>
</feature>
<dbReference type="InterPro" id="IPR020846">
    <property type="entry name" value="MFS_dom"/>
</dbReference>
<reference evidence="9 10" key="1">
    <citation type="journal article" date="2010" name="Proc. Natl. Acad. Sci. U.S.A.">
        <title>Insights into evolution of multicellular fungi from the assembled chromosomes of the mushroom Coprinopsis cinerea (Coprinus cinereus).</title>
        <authorList>
            <person name="Stajich J.E."/>
            <person name="Wilke S.K."/>
            <person name="Ahren D."/>
            <person name="Au C.H."/>
            <person name="Birren B.W."/>
            <person name="Borodovsky M."/>
            <person name="Burns C."/>
            <person name="Canback B."/>
            <person name="Casselton L.A."/>
            <person name="Cheng C.K."/>
            <person name="Deng J."/>
            <person name="Dietrich F.S."/>
            <person name="Fargo D.C."/>
            <person name="Farman M.L."/>
            <person name="Gathman A.C."/>
            <person name="Goldberg J."/>
            <person name="Guigo R."/>
            <person name="Hoegger P.J."/>
            <person name="Hooker J.B."/>
            <person name="Huggins A."/>
            <person name="James T.Y."/>
            <person name="Kamada T."/>
            <person name="Kilaru S."/>
            <person name="Kodira C."/>
            <person name="Kues U."/>
            <person name="Kupfer D."/>
            <person name="Kwan H.S."/>
            <person name="Lomsadze A."/>
            <person name="Li W."/>
            <person name="Lilly W.W."/>
            <person name="Ma L.J."/>
            <person name="Mackey A.J."/>
            <person name="Manning G."/>
            <person name="Martin F."/>
            <person name="Muraguchi H."/>
            <person name="Natvig D.O."/>
            <person name="Palmerini H."/>
            <person name="Ramesh M.A."/>
            <person name="Rehmeyer C.J."/>
            <person name="Roe B.A."/>
            <person name="Shenoy N."/>
            <person name="Stanke M."/>
            <person name="Ter-Hovhannisyan V."/>
            <person name="Tunlid A."/>
            <person name="Velagapudi R."/>
            <person name="Vision T.J."/>
            <person name="Zeng Q."/>
            <person name="Zolan M.E."/>
            <person name="Pukkila P.J."/>
        </authorList>
    </citation>
    <scope>NUCLEOTIDE SEQUENCE [LARGE SCALE GENOMIC DNA]</scope>
    <source>
        <strain evidence="10">Okayama-7 / 130 / ATCC MYA-4618 / FGSC 9003</strain>
    </source>
</reference>
<accession>A8NAH0</accession>
<feature type="transmembrane region" description="Helical" evidence="7">
    <location>
        <begin position="379"/>
        <end position="398"/>
    </location>
</feature>
<dbReference type="OrthoDB" id="2985014at2759"/>
<feature type="compositionally biased region" description="Polar residues" evidence="6">
    <location>
        <begin position="19"/>
        <end position="30"/>
    </location>
</feature>
<proteinExistence type="predicted"/>
<evidence type="ECO:0000256" key="1">
    <source>
        <dbReference type="ARBA" id="ARBA00004141"/>
    </source>
</evidence>
<dbReference type="eggNOG" id="KOG2533">
    <property type="taxonomic scope" value="Eukaryota"/>
</dbReference>
<feature type="transmembrane region" description="Helical" evidence="7">
    <location>
        <begin position="121"/>
        <end position="140"/>
    </location>
</feature>
<evidence type="ECO:0000256" key="3">
    <source>
        <dbReference type="ARBA" id="ARBA00022692"/>
    </source>
</evidence>
<dbReference type="FunFam" id="1.20.1250.20:FF:000013">
    <property type="entry name" value="MFS general substrate transporter"/>
    <property type="match status" value="1"/>
</dbReference>
<dbReference type="Proteomes" id="UP000001861">
    <property type="component" value="Unassembled WGS sequence"/>
</dbReference>
<sequence>MSNTPGTDTHVDEKLKTAMSESSVESQSNVGPPGEPTPEFLALTRSAKRKLDLTLIPVMTMFYLLSYLDRTNIGNARVAGLQADLGLTDHQFQIAITILYVPYICTELPANLLLKKIGPNILMPTILTLWGIVVTFQGFVTNYAGLLAVRFFLGLLEGPMFPGIVLYLSGFYTRGDLSLRIAYFFSSASLAGAFSGLLAAGISQMDGLGGKKAWEWIFIIEGLFTVVVGVVAFFFVPATPRHSKVLSQAEQDAVILSLERDRPMIGATEKFHPREILRSITSPHVFLVFLVFFLGGAIFFGLAIFLPSIIRLMQFTPNESQLLSVGPFATSFVISLISAWASDRWNRRGAPLIVLCAMCTAGWALFYGSNDTWTRYGSFFLIVPGVFAASPIAAAWLSNNSEPYFRRASSIAFGFMATNFGGILSTWRFPTSEGPRFEKTTIMNMTFAVIMTLSSVGNIFLLMWLQKRKEKNRDKILAPYVTEKEPDGGERAWIDLGDRHPDFKYAL</sequence>
<feature type="transmembrane region" description="Helical" evidence="7">
    <location>
        <begin position="349"/>
        <end position="367"/>
    </location>
</feature>
<dbReference type="PANTHER" id="PTHR43791">
    <property type="entry name" value="PERMEASE-RELATED"/>
    <property type="match status" value="1"/>
</dbReference>
<dbReference type="Pfam" id="PF07690">
    <property type="entry name" value="MFS_1"/>
    <property type="match status" value="1"/>
</dbReference>
<feature type="transmembrane region" description="Helical" evidence="7">
    <location>
        <begin position="322"/>
        <end position="342"/>
    </location>
</feature>
<evidence type="ECO:0000256" key="6">
    <source>
        <dbReference type="SAM" id="MobiDB-lite"/>
    </source>
</evidence>